<evidence type="ECO:0000256" key="1">
    <source>
        <dbReference type="ARBA" id="ARBA00004141"/>
    </source>
</evidence>
<evidence type="ECO:0000256" key="5">
    <source>
        <dbReference type="SAM" id="Phobius"/>
    </source>
</evidence>
<gene>
    <name evidence="6" type="ORF">LOTGIDRAFT_221390</name>
</gene>
<organism evidence="6 7">
    <name type="scientific">Lottia gigantea</name>
    <name type="common">Giant owl limpet</name>
    <dbReference type="NCBI Taxonomy" id="225164"/>
    <lineage>
        <taxon>Eukaryota</taxon>
        <taxon>Metazoa</taxon>
        <taxon>Spiralia</taxon>
        <taxon>Lophotrochozoa</taxon>
        <taxon>Mollusca</taxon>
        <taxon>Gastropoda</taxon>
        <taxon>Patellogastropoda</taxon>
        <taxon>Lottioidea</taxon>
        <taxon>Lottiidae</taxon>
        <taxon>Lottia</taxon>
    </lineage>
</organism>
<dbReference type="PANTHER" id="PTHR21284">
    <property type="entry name" value="EG:80H7.2 PROTEIN"/>
    <property type="match status" value="1"/>
</dbReference>
<feature type="transmembrane region" description="Helical" evidence="5">
    <location>
        <begin position="89"/>
        <end position="116"/>
    </location>
</feature>
<dbReference type="GO" id="GO:0016020">
    <property type="term" value="C:membrane"/>
    <property type="evidence" value="ECO:0007669"/>
    <property type="project" value="UniProtKB-SubCell"/>
</dbReference>
<feature type="transmembrane region" description="Helical" evidence="5">
    <location>
        <begin position="128"/>
        <end position="150"/>
    </location>
</feature>
<keyword evidence="4 5" id="KW-0472">Membrane</keyword>
<dbReference type="AlphaFoldDB" id="V4B928"/>
<accession>V4B928</accession>
<evidence type="ECO:0000256" key="3">
    <source>
        <dbReference type="ARBA" id="ARBA00022989"/>
    </source>
</evidence>
<keyword evidence="2 5" id="KW-0812">Transmembrane</keyword>
<feature type="transmembrane region" description="Helical" evidence="5">
    <location>
        <begin position="7"/>
        <end position="28"/>
    </location>
</feature>
<protein>
    <submittedName>
        <fullName evidence="6">Uncharacterized protein</fullName>
    </submittedName>
</protein>
<dbReference type="CTD" id="20246994"/>
<dbReference type="Pfam" id="PF13903">
    <property type="entry name" value="Claudin_2"/>
    <property type="match status" value="1"/>
</dbReference>
<dbReference type="PANTHER" id="PTHR21284:SF12">
    <property type="entry name" value="EG:80H7.2 PROTEIN"/>
    <property type="match status" value="1"/>
</dbReference>
<keyword evidence="7" id="KW-1185">Reference proteome</keyword>
<dbReference type="STRING" id="225164.V4B928"/>
<dbReference type="OMA" id="WIFHFEY"/>
<evidence type="ECO:0000256" key="2">
    <source>
        <dbReference type="ARBA" id="ARBA00022692"/>
    </source>
</evidence>
<dbReference type="InterPro" id="IPR004031">
    <property type="entry name" value="PMP22/EMP/MP20/Claudin"/>
</dbReference>
<evidence type="ECO:0000256" key="4">
    <source>
        <dbReference type="ARBA" id="ARBA00023136"/>
    </source>
</evidence>
<proteinExistence type="predicted"/>
<evidence type="ECO:0000313" key="6">
    <source>
        <dbReference type="EMBL" id="ESO85354.1"/>
    </source>
</evidence>
<name>V4B928_LOTGI</name>
<dbReference type="EMBL" id="KB203275">
    <property type="protein sequence ID" value="ESO85354.1"/>
    <property type="molecule type" value="Genomic_DNA"/>
</dbReference>
<dbReference type="GeneID" id="20246994"/>
<comment type="subcellular location">
    <subcellularLocation>
        <location evidence="1">Membrane</location>
        <topology evidence="1">Multi-pass membrane protein</topology>
    </subcellularLocation>
</comment>
<dbReference type="Proteomes" id="UP000030746">
    <property type="component" value="Unassembled WGS sequence"/>
</dbReference>
<dbReference type="KEGG" id="lgi:LOTGIDRAFT_221390"/>
<reference evidence="6 7" key="1">
    <citation type="journal article" date="2013" name="Nature">
        <title>Insights into bilaterian evolution from three spiralian genomes.</title>
        <authorList>
            <person name="Simakov O."/>
            <person name="Marletaz F."/>
            <person name="Cho S.J."/>
            <person name="Edsinger-Gonzales E."/>
            <person name="Havlak P."/>
            <person name="Hellsten U."/>
            <person name="Kuo D.H."/>
            <person name="Larsson T."/>
            <person name="Lv J."/>
            <person name="Arendt D."/>
            <person name="Savage R."/>
            <person name="Osoegawa K."/>
            <person name="de Jong P."/>
            <person name="Grimwood J."/>
            <person name="Chapman J.A."/>
            <person name="Shapiro H."/>
            <person name="Aerts A."/>
            <person name="Otillar R.P."/>
            <person name="Terry A.Y."/>
            <person name="Boore J.L."/>
            <person name="Grigoriev I.V."/>
            <person name="Lindberg D.R."/>
            <person name="Seaver E.C."/>
            <person name="Weisblat D.A."/>
            <person name="Putnam N.H."/>
            <person name="Rokhsar D.S."/>
        </authorList>
    </citation>
    <scope>NUCLEOTIDE SEQUENCE [LARGE SCALE GENOMIC DNA]</scope>
</reference>
<evidence type="ECO:0000313" key="7">
    <source>
        <dbReference type="Proteomes" id="UP000030746"/>
    </source>
</evidence>
<sequence>MALRKTLVGIFGLIFTIVAFICLLVSFATPNWIESFTDRSREFVKMGLWEACFNDWTYYKDYLGKRYHGCWWIFSFEYRPVWSYLNPPWLLAIQVLLTIVFMMQMITILFVVFYFLHVCPVAKEKNYVYATTGMNFVSGLVIAICTIIFGVKAEVDRQWLPHPDSNFLSWSFGFAVLSGFFSLFGGMCLLVESLRLSVESQRNRREAVYGMKQYGGRY</sequence>
<dbReference type="HOGENOM" id="CLU_086785_1_0_1"/>
<dbReference type="OrthoDB" id="6140671at2759"/>
<dbReference type="RefSeq" id="XP_009064050.1">
    <property type="nucleotide sequence ID" value="XM_009065802.1"/>
</dbReference>
<feature type="transmembrane region" description="Helical" evidence="5">
    <location>
        <begin position="170"/>
        <end position="194"/>
    </location>
</feature>
<keyword evidence="3 5" id="KW-1133">Transmembrane helix</keyword>
<dbReference type="Gene3D" id="1.20.140.150">
    <property type="match status" value="1"/>
</dbReference>